<evidence type="ECO:0000256" key="6">
    <source>
        <dbReference type="RuleBase" id="RU000488"/>
    </source>
</evidence>
<evidence type="ECO:0000256" key="5">
    <source>
        <dbReference type="PROSITE-ProRule" id="PRU00282"/>
    </source>
</evidence>
<keyword evidence="8" id="KW-1185">Reference proteome</keyword>
<dbReference type="InterPro" id="IPR018108">
    <property type="entry name" value="MCP_transmembrane"/>
</dbReference>
<dbReference type="EMBL" id="JTDE01006774">
    <property type="protein sequence ID" value="KAF7241725.1"/>
    <property type="molecule type" value="Genomic_DNA"/>
</dbReference>
<dbReference type="GO" id="GO:0015187">
    <property type="term" value="F:glycine transmembrane transporter activity"/>
    <property type="evidence" value="ECO:0007669"/>
    <property type="project" value="TreeGrafter"/>
</dbReference>
<proteinExistence type="inferred from homology"/>
<dbReference type="PROSITE" id="PS50920">
    <property type="entry name" value="SOLCAR"/>
    <property type="match status" value="3"/>
</dbReference>
<dbReference type="GO" id="GO:1904983">
    <property type="term" value="P:glycine import into mitochondrion"/>
    <property type="evidence" value="ECO:0007669"/>
    <property type="project" value="TreeGrafter"/>
</dbReference>
<feature type="repeat" description="Solcar" evidence="5">
    <location>
        <begin position="221"/>
        <end position="316"/>
    </location>
</feature>
<comment type="similarity">
    <text evidence="2 6">Belongs to the mitochondrial carrier (TC 2.A.29) family.</text>
</comment>
<evidence type="ECO:0000313" key="8">
    <source>
        <dbReference type="Proteomes" id="UP000822476"/>
    </source>
</evidence>
<name>A0A8S9YL07_9TREM</name>
<sequence length="316" mass="35027">MDNRERSVKWAFTAGCVGGTVSALAFQPLDVIKTRLQAVTLRGQPNPGVLHTVCSIYYGQCLPDSLNTSWKTPHRGLLNFWAGTVPSLWRCVPGIGGYFLCLSIIERATNSYKPYWTDSLECIQLLHNFLTGFCARSVVAMVLNPFLLAKTQVESGQFSDRSMWRTLQRVHSQGRLRGLYSGVVATIARDGPYSGLHFMTYSTVNRIVHTSSVDKSIRSAPSVVSVAGCASFSAFVASSLTQPADVLRAQRQLMFKHCSPPPETVSAPSYPSWRQVFWSIYQTDGLTGLWRGLSLRLTRRIGMAAVSWCLYEQLTG</sequence>
<feature type="repeat" description="Solcar" evidence="5">
    <location>
        <begin position="6"/>
        <end position="108"/>
    </location>
</feature>
<evidence type="ECO:0008006" key="9">
    <source>
        <dbReference type="Google" id="ProtNLM"/>
    </source>
</evidence>
<comment type="caution">
    <text evidence="7">The sequence shown here is derived from an EMBL/GenBank/DDBJ whole genome shotgun (WGS) entry which is preliminary data.</text>
</comment>
<comment type="subcellular location">
    <subcellularLocation>
        <location evidence="1">Membrane</location>
        <topology evidence="1">Multi-pass membrane protein</topology>
    </subcellularLocation>
</comment>
<evidence type="ECO:0000256" key="1">
    <source>
        <dbReference type="ARBA" id="ARBA00004141"/>
    </source>
</evidence>
<evidence type="ECO:0000313" key="7">
    <source>
        <dbReference type="EMBL" id="KAF7241725.1"/>
    </source>
</evidence>
<dbReference type="GO" id="GO:0005739">
    <property type="term" value="C:mitochondrion"/>
    <property type="evidence" value="ECO:0007669"/>
    <property type="project" value="TreeGrafter"/>
</dbReference>
<dbReference type="InterPro" id="IPR023395">
    <property type="entry name" value="MCP_dom_sf"/>
</dbReference>
<feature type="repeat" description="Solcar" evidence="5">
    <location>
        <begin position="123"/>
        <end position="207"/>
    </location>
</feature>
<dbReference type="AlphaFoldDB" id="A0A8S9YL07"/>
<gene>
    <name evidence="7" type="ORF">EG68_09593</name>
</gene>
<keyword evidence="3 5" id="KW-0812">Transmembrane</keyword>
<dbReference type="Gene3D" id="1.50.40.10">
    <property type="entry name" value="Mitochondrial carrier domain"/>
    <property type="match status" value="1"/>
</dbReference>
<keyword evidence="6" id="KW-0813">Transport</keyword>
<dbReference type="Proteomes" id="UP000822476">
    <property type="component" value="Unassembled WGS sequence"/>
</dbReference>
<accession>A0A8S9YL07</accession>
<evidence type="ECO:0000256" key="3">
    <source>
        <dbReference type="ARBA" id="ARBA00022692"/>
    </source>
</evidence>
<evidence type="ECO:0000256" key="2">
    <source>
        <dbReference type="ARBA" id="ARBA00006375"/>
    </source>
</evidence>
<dbReference type="OrthoDB" id="1924968at2759"/>
<reference evidence="7" key="1">
    <citation type="submission" date="2019-07" db="EMBL/GenBank/DDBJ databases">
        <title>Annotation for the trematode Paragonimus miyazaki's.</title>
        <authorList>
            <person name="Choi Y.-J."/>
        </authorList>
    </citation>
    <scope>NUCLEOTIDE SEQUENCE</scope>
    <source>
        <strain evidence="7">Japan</strain>
    </source>
</reference>
<dbReference type="PANTHER" id="PTHR46181:SF3">
    <property type="entry name" value="MITOCHONDRIAL GLYCINE TRANSPORTER"/>
    <property type="match status" value="1"/>
</dbReference>
<dbReference type="Pfam" id="PF00153">
    <property type="entry name" value="Mito_carr"/>
    <property type="match status" value="3"/>
</dbReference>
<evidence type="ECO:0000256" key="4">
    <source>
        <dbReference type="ARBA" id="ARBA00023136"/>
    </source>
</evidence>
<dbReference type="GO" id="GO:0016020">
    <property type="term" value="C:membrane"/>
    <property type="evidence" value="ECO:0007669"/>
    <property type="project" value="UniProtKB-SubCell"/>
</dbReference>
<dbReference type="PANTHER" id="PTHR46181">
    <property type="entry name" value="MITOCHONDRIAL GLYCINE TRANSPORTER"/>
    <property type="match status" value="1"/>
</dbReference>
<dbReference type="SUPFAM" id="SSF103506">
    <property type="entry name" value="Mitochondrial carrier"/>
    <property type="match status" value="1"/>
</dbReference>
<organism evidence="7 8">
    <name type="scientific">Paragonimus skrjabini miyazakii</name>
    <dbReference type="NCBI Taxonomy" id="59628"/>
    <lineage>
        <taxon>Eukaryota</taxon>
        <taxon>Metazoa</taxon>
        <taxon>Spiralia</taxon>
        <taxon>Lophotrochozoa</taxon>
        <taxon>Platyhelminthes</taxon>
        <taxon>Trematoda</taxon>
        <taxon>Digenea</taxon>
        <taxon>Plagiorchiida</taxon>
        <taxon>Troglotremata</taxon>
        <taxon>Troglotrematidae</taxon>
        <taxon>Paragonimus</taxon>
    </lineage>
</organism>
<keyword evidence="4 5" id="KW-0472">Membrane</keyword>
<protein>
    <recommendedName>
        <fullName evidence="9">Solute carrier family 25 member 38</fullName>
    </recommendedName>
</protein>